<feature type="region of interest" description="Disordered" evidence="6">
    <location>
        <begin position="243"/>
        <end position="265"/>
    </location>
</feature>
<evidence type="ECO:0000256" key="5">
    <source>
        <dbReference type="ARBA" id="ARBA00038063"/>
    </source>
</evidence>
<protein>
    <recommendedName>
        <fullName evidence="1">peptidyl-tRNA hydrolase</fullName>
        <ecNumber evidence="1">3.1.1.29</ecNumber>
    </recommendedName>
</protein>
<dbReference type="NCBIfam" id="TIGR00447">
    <property type="entry name" value="pth"/>
    <property type="match status" value="1"/>
</dbReference>
<dbReference type="Gene3D" id="3.40.50.1470">
    <property type="entry name" value="Peptidyl-tRNA hydrolase"/>
    <property type="match status" value="1"/>
</dbReference>
<dbReference type="GO" id="GO:0004045">
    <property type="term" value="F:peptidyl-tRNA hydrolase activity"/>
    <property type="evidence" value="ECO:0007669"/>
    <property type="project" value="UniProtKB-EC"/>
</dbReference>
<name>A0AAJ0D658_9PEZI</name>
<evidence type="ECO:0000256" key="1">
    <source>
        <dbReference type="ARBA" id="ARBA00013260"/>
    </source>
</evidence>
<dbReference type="AlphaFoldDB" id="A0AAJ0D658"/>
<dbReference type="EMBL" id="JAWDJX010000068">
    <property type="protein sequence ID" value="KAK3047099.1"/>
    <property type="molecule type" value="Genomic_DNA"/>
</dbReference>
<dbReference type="InterPro" id="IPR001328">
    <property type="entry name" value="Pept_tRNA_hydro"/>
</dbReference>
<organism evidence="7 8">
    <name type="scientific">Extremus antarcticus</name>
    <dbReference type="NCBI Taxonomy" id="702011"/>
    <lineage>
        <taxon>Eukaryota</taxon>
        <taxon>Fungi</taxon>
        <taxon>Dikarya</taxon>
        <taxon>Ascomycota</taxon>
        <taxon>Pezizomycotina</taxon>
        <taxon>Dothideomycetes</taxon>
        <taxon>Dothideomycetidae</taxon>
        <taxon>Mycosphaerellales</taxon>
        <taxon>Extremaceae</taxon>
        <taxon>Extremus</taxon>
    </lineage>
</organism>
<keyword evidence="8" id="KW-1185">Reference proteome</keyword>
<proteinExistence type="inferred from homology"/>
<dbReference type="CDD" id="cd00462">
    <property type="entry name" value="PTH"/>
    <property type="match status" value="1"/>
</dbReference>
<evidence type="ECO:0000256" key="3">
    <source>
        <dbReference type="ARBA" id="ARBA00022801"/>
    </source>
</evidence>
<dbReference type="PROSITE" id="PS01196">
    <property type="entry name" value="PEPT_TRNA_HYDROL_2"/>
    <property type="match status" value="1"/>
</dbReference>
<evidence type="ECO:0000313" key="7">
    <source>
        <dbReference type="EMBL" id="KAK3047099.1"/>
    </source>
</evidence>
<dbReference type="InterPro" id="IPR018171">
    <property type="entry name" value="Pept_tRNA_hydro_CS"/>
</dbReference>
<comment type="similarity">
    <text evidence="5">Belongs to the PTH family.</text>
</comment>
<accession>A0AAJ0D658</accession>
<dbReference type="Proteomes" id="UP001271007">
    <property type="component" value="Unassembled WGS sequence"/>
</dbReference>
<evidence type="ECO:0000256" key="4">
    <source>
        <dbReference type="ARBA" id="ARBA00022884"/>
    </source>
</evidence>
<dbReference type="EC" id="3.1.1.29" evidence="1"/>
<dbReference type="SUPFAM" id="SSF53178">
    <property type="entry name" value="Peptidyl-tRNA hydrolase-like"/>
    <property type="match status" value="1"/>
</dbReference>
<dbReference type="Pfam" id="PF01195">
    <property type="entry name" value="Pept_tRNA_hydro"/>
    <property type="match status" value="1"/>
</dbReference>
<evidence type="ECO:0000256" key="2">
    <source>
        <dbReference type="ARBA" id="ARBA00022555"/>
    </source>
</evidence>
<sequence length="318" mass="34832">MPAVRALPLLICSIGNPGSAYANTLHSAGHTALNRLAAHLQAPTFQKDRSLGNGLVSRPSTTDGAGDWTLWQSTAYMNDSGKGVRTAWTNWSRTLPNGEGRLIVIYDELEKALGSVTVRTKQGASAKGHNGLKSIMAVIVNTPFVRIGVGIGRPESRQSDDVARYVLGKMTAVEKAKIEGAVEEVVGKLQELQKGIPIEMIREDARSVRLEENWAESYLGATCKKLSLSGLLNAENRVNMQTPHHRDVEHAARKQADRDSRDGNPEVFQRHTLFLDRRHFVFGGTDLEASLLSASHHRTHIAYAENGTGRATPRLFKL</sequence>
<keyword evidence="2" id="KW-0820">tRNA-binding</keyword>
<keyword evidence="4" id="KW-0694">RNA-binding</keyword>
<evidence type="ECO:0000313" key="8">
    <source>
        <dbReference type="Proteomes" id="UP001271007"/>
    </source>
</evidence>
<reference evidence="7" key="1">
    <citation type="submission" date="2023-04" db="EMBL/GenBank/DDBJ databases">
        <title>Black Yeasts Isolated from many extreme environments.</title>
        <authorList>
            <person name="Coleine C."/>
            <person name="Stajich J.E."/>
            <person name="Selbmann L."/>
        </authorList>
    </citation>
    <scope>NUCLEOTIDE SEQUENCE</scope>
    <source>
        <strain evidence="7">CCFEE 5312</strain>
    </source>
</reference>
<dbReference type="GO" id="GO:0000049">
    <property type="term" value="F:tRNA binding"/>
    <property type="evidence" value="ECO:0007669"/>
    <property type="project" value="UniProtKB-KW"/>
</dbReference>
<gene>
    <name evidence="7" type="ORF">LTR09_011431</name>
</gene>
<feature type="compositionally biased region" description="Basic and acidic residues" evidence="6">
    <location>
        <begin position="244"/>
        <end position="264"/>
    </location>
</feature>
<dbReference type="InterPro" id="IPR036416">
    <property type="entry name" value="Pept_tRNA_hydro_sf"/>
</dbReference>
<dbReference type="PANTHER" id="PTHR17224">
    <property type="entry name" value="PEPTIDYL-TRNA HYDROLASE"/>
    <property type="match status" value="1"/>
</dbReference>
<evidence type="ECO:0000256" key="6">
    <source>
        <dbReference type="SAM" id="MobiDB-lite"/>
    </source>
</evidence>
<keyword evidence="3" id="KW-0378">Hydrolase</keyword>
<dbReference type="PANTHER" id="PTHR17224:SF1">
    <property type="entry name" value="PEPTIDYL-TRNA HYDROLASE"/>
    <property type="match status" value="1"/>
</dbReference>
<comment type="caution">
    <text evidence="7">The sequence shown here is derived from an EMBL/GenBank/DDBJ whole genome shotgun (WGS) entry which is preliminary data.</text>
</comment>